<keyword evidence="1" id="KW-0479">Metal-binding</keyword>
<dbReference type="AlphaFoldDB" id="A0A4U6VT20"/>
<name>A0A4U6VT20_SETVI</name>
<dbReference type="InterPro" id="IPR036875">
    <property type="entry name" value="Znf_CCHC_sf"/>
</dbReference>
<reference evidence="4" key="1">
    <citation type="submission" date="2019-03" db="EMBL/GenBank/DDBJ databases">
        <title>WGS assembly of Setaria viridis.</title>
        <authorList>
            <person name="Huang P."/>
            <person name="Jenkins J."/>
            <person name="Grimwood J."/>
            <person name="Barry K."/>
            <person name="Healey A."/>
            <person name="Mamidi S."/>
            <person name="Sreedasyam A."/>
            <person name="Shu S."/>
            <person name="Feldman M."/>
            <person name="Wu J."/>
            <person name="Yu Y."/>
            <person name="Chen C."/>
            <person name="Johnson J."/>
            <person name="Rokhsar D."/>
            <person name="Baxter I."/>
            <person name="Schmutz J."/>
            <person name="Brutnell T."/>
            <person name="Kellogg E."/>
        </authorList>
    </citation>
    <scope>NUCLEOTIDE SEQUENCE [LARGE SCALE GENOMIC DNA]</scope>
</reference>
<dbReference type="EMBL" id="CM016553">
    <property type="protein sequence ID" value="TKW32095.1"/>
    <property type="molecule type" value="Genomic_DNA"/>
</dbReference>
<evidence type="ECO:0000259" key="3">
    <source>
        <dbReference type="PROSITE" id="PS50158"/>
    </source>
</evidence>
<keyword evidence="1" id="KW-0863">Zinc-finger</keyword>
<accession>A0A4U6VT20</accession>
<dbReference type="Proteomes" id="UP000298652">
    <property type="component" value="Chromosome 2"/>
</dbReference>
<evidence type="ECO:0000256" key="1">
    <source>
        <dbReference type="PROSITE-ProRule" id="PRU00047"/>
    </source>
</evidence>
<dbReference type="GO" id="GO:0008270">
    <property type="term" value="F:zinc ion binding"/>
    <property type="evidence" value="ECO:0007669"/>
    <property type="project" value="UniProtKB-KW"/>
</dbReference>
<dbReference type="SUPFAM" id="SSF57756">
    <property type="entry name" value="Retrovirus zinc finger-like domains"/>
    <property type="match status" value="1"/>
</dbReference>
<dbReference type="GO" id="GO:0003676">
    <property type="term" value="F:nucleic acid binding"/>
    <property type="evidence" value="ECO:0007669"/>
    <property type="project" value="InterPro"/>
</dbReference>
<evidence type="ECO:0000313" key="4">
    <source>
        <dbReference type="EMBL" id="TKW32095.1"/>
    </source>
</evidence>
<evidence type="ECO:0000313" key="5">
    <source>
        <dbReference type="Proteomes" id="UP000298652"/>
    </source>
</evidence>
<feature type="compositionally biased region" description="Polar residues" evidence="2">
    <location>
        <begin position="1"/>
        <end position="14"/>
    </location>
</feature>
<proteinExistence type="predicted"/>
<feature type="region of interest" description="Disordered" evidence="2">
    <location>
        <begin position="1"/>
        <end position="30"/>
    </location>
</feature>
<dbReference type="InterPro" id="IPR001878">
    <property type="entry name" value="Znf_CCHC"/>
</dbReference>
<dbReference type="PROSITE" id="PS50158">
    <property type="entry name" value="ZF_CCHC"/>
    <property type="match status" value="1"/>
</dbReference>
<gene>
    <name evidence="4" type="ORF">SEVIR_2G147701v2</name>
</gene>
<protein>
    <recommendedName>
        <fullName evidence="3">CCHC-type domain-containing protein</fullName>
    </recommendedName>
</protein>
<feature type="domain" description="CCHC-type" evidence="3">
    <location>
        <begin position="72"/>
        <end position="85"/>
    </location>
</feature>
<evidence type="ECO:0000256" key="2">
    <source>
        <dbReference type="SAM" id="MobiDB-lite"/>
    </source>
</evidence>
<keyword evidence="5" id="KW-1185">Reference proteome</keyword>
<dbReference type="Gramene" id="TKW32095">
    <property type="protein sequence ID" value="TKW32095"/>
    <property type="gene ID" value="SEVIR_2G147701v2"/>
</dbReference>
<keyword evidence="1" id="KW-0862">Zinc</keyword>
<sequence>MNIESLTFSNSQESMRGGNSIHKGIKRKTTTQVIQVSPDGQHERENTLTTELPSSDYACQYAKDKLTGKITCMVCGEEGHYTCDCSMKNQEKKVVCTLCNRVGHCHLWCCRQNVSENRACAVVVKKDTAPRRSSVFVVKSVVIIRTSVAPAVIQTMYLENVLWEALHVSFVKAKIMCLHNAA</sequence>
<organism evidence="4 5">
    <name type="scientific">Setaria viridis</name>
    <name type="common">Green bristlegrass</name>
    <name type="synonym">Setaria italica subsp. viridis</name>
    <dbReference type="NCBI Taxonomy" id="4556"/>
    <lineage>
        <taxon>Eukaryota</taxon>
        <taxon>Viridiplantae</taxon>
        <taxon>Streptophyta</taxon>
        <taxon>Embryophyta</taxon>
        <taxon>Tracheophyta</taxon>
        <taxon>Spermatophyta</taxon>
        <taxon>Magnoliopsida</taxon>
        <taxon>Liliopsida</taxon>
        <taxon>Poales</taxon>
        <taxon>Poaceae</taxon>
        <taxon>PACMAD clade</taxon>
        <taxon>Panicoideae</taxon>
        <taxon>Panicodae</taxon>
        <taxon>Paniceae</taxon>
        <taxon>Cenchrinae</taxon>
        <taxon>Setaria</taxon>
    </lineage>
</organism>